<dbReference type="InterPro" id="IPR025202">
    <property type="entry name" value="PLD-like_dom"/>
</dbReference>
<dbReference type="PANTHER" id="PTHR18896">
    <property type="entry name" value="PHOSPHOLIPASE D"/>
    <property type="match status" value="1"/>
</dbReference>
<evidence type="ECO:0000259" key="10">
    <source>
        <dbReference type="PROSITE" id="PS50035"/>
    </source>
</evidence>
<organism evidence="11 12">
    <name type="scientific">Psychromarinibacter sediminicola</name>
    <dbReference type="NCBI Taxonomy" id="3033385"/>
    <lineage>
        <taxon>Bacteria</taxon>
        <taxon>Pseudomonadati</taxon>
        <taxon>Pseudomonadota</taxon>
        <taxon>Alphaproteobacteria</taxon>
        <taxon>Rhodobacterales</taxon>
        <taxon>Paracoccaceae</taxon>
        <taxon>Psychromarinibacter</taxon>
    </lineage>
</organism>
<dbReference type="Gene3D" id="3.30.870.10">
    <property type="entry name" value="Endonuclease Chain A"/>
    <property type="match status" value="2"/>
</dbReference>
<keyword evidence="12" id="KW-1185">Reference proteome</keyword>
<dbReference type="GO" id="GO:0005576">
    <property type="term" value="C:extracellular region"/>
    <property type="evidence" value="ECO:0007669"/>
    <property type="project" value="UniProtKB-SubCell"/>
</dbReference>
<comment type="function">
    <text evidence="2">Could be a virulence factor.</text>
</comment>
<dbReference type="GO" id="GO:0009395">
    <property type="term" value="P:phospholipid catabolic process"/>
    <property type="evidence" value="ECO:0007669"/>
    <property type="project" value="TreeGrafter"/>
</dbReference>
<evidence type="ECO:0000256" key="4">
    <source>
        <dbReference type="ARBA" id="ARBA00018392"/>
    </source>
</evidence>
<evidence type="ECO:0000256" key="3">
    <source>
        <dbReference type="ARBA" id="ARBA00004613"/>
    </source>
</evidence>
<dbReference type="AlphaFoldDB" id="A0AAE3NUZ4"/>
<reference evidence="11" key="1">
    <citation type="submission" date="2023-03" db="EMBL/GenBank/DDBJ databases">
        <title>Multiphase analysis and comparison of six strains from genera Psychromarinibacter, Lutimaribacter, and Maritimibacter, including a novel species: Psychromarinibacter sediminicola sp. nov.</title>
        <authorList>
            <person name="Wang Y.-H."/>
            <person name="Ye M.-Q."/>
            <person name="Du Z.-J."/>
        </authorList>
    </citation>
    <scope>NUCLEOTIDE SEQUENCE</scope>
    <source>
        <strain evidence="11">C21-152</strain>
    </source>
</reference>
<dbReference type="PROSITE" id="PS50035">
    <property type="entry name" value="PLD"/>
    <property type="match status" value="1"/>
</dbReference>
<dbReference type="EMBL" id="JARGYC010000060">
    <property type="protein sequence ID" value="MDF0602749.1"/>
    <property type="molecule type" value="Genomic_DNA"/>
</dbReference>
<evidence type="ECO:0000313" key="12">
    <source>
        <dbReference type="Proteomes" id="UP001220964"/>
    </source>
</evidence>
<keyword evidence="5" id="KW-0964">Secreted</keyword>
<comment type="catalytic activity">
    <reaction evidence="1">
        <text>a 1,2-diacyl-sn-glycero-3-phosphocholine + H2O = a 1,2-diacyl-sn-glycero-3-phosphate + choline + H(+)</text>
        <dbReference type="Rhea" id="RHEA:14445"/>
        <dbReference type="ChEBI" id="CHEBI:15354"/>
        <dbReference type="ChEBI" id="CHEBI:15377"/>
        <dbReference type="ChEBI" id="CHEBI:15378"/>
        <dbReference type="ChEBI" id="CHEBI:57643"/>
        <dbReference type="ChEBI" id="CHEBI:58608"/>
        <dbReference type="EC" id="3.1.4.4"/>
    </reaction>
</comment>
<evidence type="ECO:0000256" key="2">
    <source>
        <dbReference type="ARBA" id="ARBA00003145"/>
    </source>
</evidence>
<gene>
    <name evidence="11" type="ORF">P1J78_18570</name>
</gene>
<evidence type="ECO:0000256" key="1">
    <source>
        <dbReference type="ARBA" id="ARBA00000798"/>
    </source>
</evidence>
<feature type="domain" description="PLD phosphodiesterase" evidence="10">
    <location>
        <begin position="336"/>
        <end position="363"/>
    </location>
</feature>
<keyword evidence="8" id="KW-0443">Lipid metabolism</keyword>
<dbReference type="RefSeq" id="WP_275568875.1">
    <property type="nucleotide sequence ID" value="NZ_JARGYC010000060.1"/>
</dbReference>
<keyword evidence="7" id="KW-0378">Hydrolase</keyword>
<evidence type="ECO:0000256" key="7">
    <source>
        <dbReference type="ARBA" id="ARBA00022801"/>
    </source>
</evidence>
<name>A0AAE3NUZ4_9RHOB</name>
<dbReference type="SUPFAM" id="SSF56024">
    <property type="entry name" value="Phospholipase D/nuclease"/>
    <property type="match status" value="2"/>
</dbReference>
<evidence type="ECO:0000256" key="9">
    <source>
        <dbReference type="ARBA" id="ARBA00029594"/>
    </source>
</evidence>
<dbReference type="SMART" id="SM00155">
    <property type="entry name" value="PLDc"/>
    <property type="match status" value="2"/>
</dbReference>
<dbReference type="Pfam" id="PF13091">
    <property type="entry name" value="PLDc_2"/>
    <property type="match status" value="1"/>
</dbReference>
<dbReference type="Proteomes" id="UP001220964">
    <property type="component" value="Unassembled WGS sequence"/>
</dbReference>
<dbReference type="PANTHER" id="PTHR18896:SF76">
    <property type="entry name" value="PHOSPHOLIPASE"/>
    <property type="match status" value="1"/>
</dbReference>
<comment type="subcellular location">
    <subcellularLocation>
        <location evidence="3">Secreted</location>
    </subcellularLocation>
</comment>
<comment type="caution">
    <text evidence="11">The sequence shown here is derived from an EMBL/GenBank/DDBJ whole genome shotgun (WGS) entry which is preliminary data.</text>
</comment>
<dbReference type="InterPro" id="IPR015679">
    <property type="entry name" value="PLipase_D_fam"/>
</dbReference>
<sequence>MAENGDAAWAVARADRLAVMIDSAAGFRAMLDALRQAKRRVWIVGWTFDPRTRMDPTDDTADTRIGAVLNALARERPELEIRVLIWNASGLAHAARRLQPTLARTWFRDGRVRFATDDTLPLGASMHRKLVVIDDALAFCPNDDITVNRWDDTAHLDRNPARRLPSGRGGPPWHAVHAMLDGPAAARLADVARERWTSVTGEDVAPLETPGAAAWPEGVAPLLRDREVTVTGTDPSGGAGAPQAGLVHALRCIERARRSLYIEATYLTSPRLREALAARLREADGPEVVLVTGRHAPSFFDRAVMDPPCTLFLNRLRAADLHGRLTAVAPRAPAGRLVRVHAKVMIVDDRLLRMGSFNISNRSGGYDPECDIAVEAGDDEPLRDLRQRLIGHFVGQDAAEVARAEAAAGSIGGALRHLDPEARRLPPLRPRPPLWRGWLARLHLGDPEGRGDAWRPWRRAG</sequence>
<proteinExistence type="predicted"/>
<dbReference type="CDD" id="cd09140">
    <property type="entry name" value="PLDc_vPLD1_2_like_bac_1"/>
    <property type="match status" value="1"/>
</dbReference>
<protein>
    <recommendedName>
        <fullName evidence="4">Phospholipase D</fullName>
    </recommendedName>
    <alternativeName>
        <fullName evidence="9">Choline phosphatase</fullName>
    </alternativeName>
</protein>
<accession>A0AAE3NUZ4</accession>
<evidence type="ECO:0000256" key="6">
    <source>
        <dbReference type="ARBA" id="ARBA00022737"/>
    </source>
</evidence>
<evidence type="ECO:0000256" key="8">
    <source>
        <dbReference type="ARBA" id="ARBA00023098"/>
    </source>
</evidence>
<evidence type="ECO:0000256" key="5">
    <source>
        <dbReference type="ARBA" id="ARBA00022525"/>
    </source>
</evidence>
<dbReference type="GO" id="GO:0004630">
    <property type="term" value="F:phospholipase D activity"/>
    <property type="evidence" value="ECO:0007669"/>
    <property type="project" value="UniProtKB-EC"/>
</dbReference>
<keyword evidence="6" id="KW-0677">Repeat</keyword>
<dbReference type="InterPro" id="IPR001736">
    <property type="entry name" value="PLipase_D/transphosphatidylase"/>
</dbReference>
<evidence type="ECO:0000313" key="11">
    <source>
        <dbReference type="EMBL" id="MDF0602749.1"/>
    </source>
</evidence>